<dbReference type="EMBL" id="MINN01000074">
    <property type="protein sequence ID" value="OIU71674.1"/>
    <property type="molecule type" value="Genomic_DNA"/>
</dbReference>
<protein>
    <submittedName>
        <fullName evidence="2">Uncharacterized protein</fullName>
    </submittedName>
</protein>
<keyword evidence="1" id="KW-0812">Transmembrane</keyword>
<proteinExistence type="predicted"/>
<organism evidence="2 3">
    <name type="scientific">Rossellomorea aquimaris</name>
    <dbReference type="NCBI Taxonomy" id="189382"/>
    <lineage>
        <taxon>Bacteria</taxon>
        <taxon>Bacillati</taxon>
        <taxon>Bacillota</taxon>
        <taxon>Bacilli</taxon>
        <taxon>Bacillales</taxon>
        <taxon>Bacillaceae</taxon>
        <taxon>Rossellomorea</taxon>
    </lineage>
</organism>
<sequence>MHPITVIEILMSAALILILFVTAILMPAKIRKLSIIAAFSATVLILLFFTFRPFWIDYQVSRKTEQLNQYLEGKYPGQEWEVSRRIGRQYNPYHMMVEFENEKGWTYTYSVVDEKNICQSVWTPPEGRLPNEGEHFEHDDCD</sequence>
<feature type="transmembrane region" description="Helical" evidence="1">
    <location>
        <begin position="33"/>
        <end position="55"/>
    </location>
</feature>
<dbReference type="Proteomes" id="UP000182062">
    <property type="component" value="Unassembled WGS sequence"/>
</dbReference>
<name>A0A1J6W267_9BACI</name>
<evidence type="ECO:0000313" key="3">
    <source>
        <dbReference type="Proteomes" id="UP000182062"/>
    </source>
</evidence>
<dbReference type="RefSeq" id="WP_071617344.1">
    <property type="nucleotide sequence ID" value="NZ_MINN01000074.1"/>
</dbReference>
<dbReference type="AlphaFoldDB" id="A0A1J6W267"/>
<feature type="transmembrane region" description="Helical" evidence="1">
    <location>
        <begin position="6"/>
        <end position="26"/>
    </location>
</feature>
<keyword evidence="1" id="KW-0472">Membrane</keyword>
<dbReference type="OrthoDB" id="2972540at2"/>
<reference evidence="2 3" key="1">
    <citation type="submission" date="2016-09" db="EMBL/GenBank/DDBJ databases">
        <title>Bacillus aquimaris SAMM genome sequence reveals colonization and biosurfactant production capacities.</title>
        <authorList>
            <person name="Waghmode S.R."/>
            <person name="Suryavanshi M.V."/>
        </authorList>
    </citation>
    <scope>NUCLEOTIDE SEQUENCE [LARGE SCALE GENOMIC DNA]</scope>
    <source>
        <strain evidence="2 3">SAMM</strain>
    </source>
</reference>
<keyword evidence="1" id="KW-1133">Transmembrane helix</keyword>
<gene>
    <name evidence="2" type="ORF">BHE18_03135</name>
</gene>
<evidence type="ECO:0000313" key="2">
    <source>
        <dbReference type="EMBL" id="OIU71674.1"/>
    </source>
</evidence>
<comment type="caution">
    <text evidence="2">The sequence shown here is derived from an EMBL/GenBank/DDBJ whole genome shotgun (WGS) entry which is preliminary data.</text>
</comment>
<accession>A0A1J6W267</accession>
<keyword evidence="3" id="KW-1185">Reference proteome</keyword>
<evidence type="ECO:0000256" key="1">
    <source>
        <dbReference type="SAM" id="Phobius"/>
    </source>
</evidence>